<evidence type="ECO:0000313" key="3">
    <source>
        <dbReference type="Proteomes" id="UP000242287"/>
    </source>
</evidence>
<reference evidence="2 3" key="1">
    <citation type="submission" date="2014-02" db="EMBL/GenBank/DDBJ databases">
        <title>Transposable element dynamics among asymbiotic and ectomycorrhizal Amanita fungi.</title>
        <authorList>
            <consortium name="DOE Joint Genome Institute"/>
            <person name="Hess J."/>
            <person name="Skrede I."/>
            <person name="Wolfe B."/>
            <person name="LaButti K."/>
            <person name="Ohm R.A."/>
            <person name="Grigoriev I.V."/>
            <person name="Pringle A."/>
        </authorList>
    </citation>
    <scope>NUCLEOTIDE SEQUENCE [LARGE SCALE GENOMIC DNA]</scope>
    <source>
        <strain evidence="2 3">SKay4041</strain>
    </source>
</reference>
<dbReference type="Proteomes" id="UP000242287">
    <property type="component" value="Unassembled WGS sequence"/>
</dbReference>
<feature type="compositionally biased region" description="Basic residues" evidence="1">
    <location>
        <begin position="29"/>
        <end position="41"/>
    </location>
</feature>
<evidence type="ECO:0000313" key="2">
    <source>
        <dbReference type="EMBL" id="PFH49139.1"/>
    </source>
</evidence>
<proteinExistence type="predicted"/>
<feature type="region of interest" description="Disordered" evidence="1">
    <location>
        <begin position="18"/>
        <end position="41"/>
    </location>
</feature>
<gene>
    <name evidence="2" type="ORF">AMATHDRAFT_63710</name>
</gene>
<feature type="compositionally biased region" description="Basic and acidic residues" evidence="1">
    <location>
        <begin position="18"/>
        <end position="28"/>
    </location>
</feature>
<dbReference type="AlphaFoldDB" id="A0A2A9NEU6"/>
<sequence length="69" mass="7953">MEKGREVHSIEYRFNERGQDISADERIHQGGRKAGSQRKRTSRPSLYYLNSACHNLIVTVSIHDACHNK</sequence>
<evidence type="ECO:0000256" key="1">
    <source>
        <dbReference type="SAM" id="MobiDB-lite"/>
    </source>
</evidence>
<name>A0A2A9NEU6_9AGAR</name>
<keyword evidence="3" id="KW-1185">Reference proteome</keyword>
<accession>A0A2A9NEU6</accession>
<dbReference type="EMBL" id="KZ302038">
    <property type="protein sequence ID" value="PFH49139.1"/>
    <property type="molecule type" value="Genomic_DNA"/>
</dbReference>
<organism evidence="2 3">
    <name type="scientific">Amanita thiersii Skay4041</name>
    <dbReference type="NCBI Taxonomy" id="703135"/>
    <lineage>
        <taxon>Eukaryota</taxon>
        <taxon>Fungi</taxon>
        <taxon>Dikarya</taxon>
        <taxon>Basidiomycota</taxon>
        <taxon>Agaricomycotina</taxon>
        <taxon>Agaricomycetes</taxon>
        <taxon>Agaricomycetidae</taxon>
        <taxon>Agaricales</taxon>
        <taxon>Pluteineae</taxon>
        <taxon>Amanitaceae</taxon>
        <taxon>Amanita</taxon>
    </lineage>
</organism>
<protein>
    <submittedName>
        <fullName evidence="2">Uncharacterized protein</fullName>
    </submittedName>
</protein>